<gene>
    <name evidence="2" type="ORF">CU098_012253</name>
</gene>
<dbReference type="EMBL" id="PJQM01001442">
    <property type="protein sequence ID" value="RCI02325.1"/>
    <property type="molecule type" value="Genomic_DNA"/>
</dbReference>
<accession>A0A367KJB9</accession>
<protein>
    <recommendedName>
        <fullName evidence="4">Mitochondrial mRNA-processing protein COX24 C-terminal domain-containing protein</fullName>
    </recommendedName>
</protein>
<keyword evidence="3" id="KW-1185">Reference proteome</keyword>
<evidence type="ECO:0008006" key="4">
    <source>
        <dbReference type="Google" id="ProtNLM"/>
    </source>
</evidence>
<evidence type="ECO:0000313" key="2">
    <source>
        <dbReference type="EMBL" id="RCI02325.1"/>
    </source>
</evidence>
<name>A0A367KJB9_RHIST</name>
<dbReference type="OrthoDB" id="2270565at2759"/>
<organism evidence="2 3">
    <name type="scientific">Rhizopus stolonifer</name>
    <name type="common">Rhizopus nigricans</name>
    <dbReference type="NCBI Taxonomy" id="4846"/>
    <lineage>
        <taxon>Eukaryota</taxon>
        <taxon>Fungi</taxon>
        <taxon>Fungi incertae sedis</taxon>
        <taxon>Mucoromycota</taxon>
        <taxon>Mucoromycotina</taxon>
        <taxon>Mucoromycetes</taxon>
        <taxon>Mucorales</taxon>
        <taxon>Mucorineae</taxon>
        <taxon>Rhizopodaceae</taxon>
        <taxon>Rhizopus</taxon>
    </lineage>
</organism>
<proteinExistence type="predicted"/>
<evidence type="ECO:0000256" key="1">
    <source>
        <dbReference type="SAM" id="MobiDB-lite"/>
    </source>
</evidence>
<dbReference type="AlphaFoldDB" id="A0A367KJB9"/>
<comment type="caution">
    <text evidence="2">The sequence shown here is derived from an EMBL/GenBank/DDBJ whole genome shotgun (WGS) entry which is preliminary data.</text>
</comment>
<reference evidence="2 3" key="1">
    <citation type="journal article" date="2018" name="G3 (Bethesda)">
        <title>Phylogenetic and Phylogenomic Definition of Rhizopus Species.</title>
        <authorList>
            <person name="Gryganskyi A.P."/>
            <person name="Golan J."/>
            <person name="Dolatabadi S."/>
            <person name="Mondo S."/>
            <person name="Robb S."/>
            <person name="Idnurm A."/>
            <person name="Muszewska A."/>
            <person name="Steczkiewicz K."/>
            <person name="Masonjones S."/>
            <person name="Liao H.L."/>
            <person name="Gajdeczka M.T."/>
            <person name="Anike F."/>
            <person name="Vuek A."/>
            <person name="Anishchenko I.M."/>
            <person name="Voigt K."/>
            <person name="de Hoog G.S."/>
            <person name="Smith M.E."/>
            <person name="Heitman J."/>
            <person name="Vilgalys R."/>
            <person name="Stajich J.E."/>
        </authorList>
    </citation>
    <scope>NUCLEOTIDE SEQUENCE [LARGE SCALE GENOMIC DNA]</scope>
    <source>
        <strain evidence="2 3">LSU 92-RS-03</strain>
    </source>
</reference>
<feature type="region of interest" description="Disordered" evidence="1">
    <location>
        <begin position="31"/>
        <end position="57"/>
    </location>
</feature>
<dbReference type="Proteomes" id="UP000253551">
    <property type="component" value="Unassembled WGS sequence"/>
</dbReference>
<sequence length="205" mass="23639">MIARTSFKSLKSKTIFNKIISTKKFYSSYNDSKEKKLQQEPSTKSDERKKNRIPPNVPSFMPVVNIPVTELAHSAFYSLHRPLFGLSTPRPFLAGNMVGQIKKEESDSSSKEALLQYMMTLRPFEPPGLDSPNKEEKSSTTTLTVEIDPSYFLNHNNNHDEIADYLTAMQEKLDILYDERTAAKSLISRKKIRRLRKRKGFFEKN</sequence>
<feature type="compositionally biased region" description="Basic and acidic residues" evidence="1">
    <location>
        <begin position="31"/>
        <end position="49"/>
    </location>
</feature>
<evidence type="ECO:0000313" key="3">
    <source>
        <dbReference type="Proteomes" id="UP000253551"/>
    </source>
</evidence>